<dbReference type="AlphaFoldDB" id="A0A077Z5E1"/>
<evidence type="ECO:0000256" key="2">
    <source>
        <dbReference type="ARBA" id="ARBA00022670"/>
    </source>
</evidence>
<evidence type="ECO:0000256" key="3">
    <source>
        <dbReference type="ARBA" id="ARBA00022723"/>
    </source>
</evidence>
<dbReference type="GO" id="GO:0004222">
    <property type="term" value="F:metalloendopeptidase activity"/>
    <property type="evidence" value="ECO:0007669"/>
    <property type="project" value="UniProtKB-UniRule"/>
</dbReference>
<protein>
    <recommendedName>
        <fullName evidence="8">Leishmanolysin-like peptidase</fullName>
        <ecNumber evidence="8">3.4.24.-</ecNumber>
    </recommendedName>
</protein>
<evidence type="ECO:0000256" key="8">
    <source>
        <dbReference type="RuleBase" id="RU366077"/>
    </source>
</evidence>
<dbReference type="GO" id="GO:0016020">
    <property type="term" value="C:membrane"/>
    <property type="evidence" value="ECO:0007669"/>
    <property type="project" value="InterPro"/>
</dbReference>
<keyword evidence="2 8" id="KW-0645">Protease</keyword>
<dbReference type="GO" id="GO:0046872">
    <property type="term" value="F:metal ion binding"/>
    <property type="evidence" value="ECO:0007669"/>
    <property type="project" value="UniProtKB-KW"/>
</dbReference>
<evidence type="ECO:0000256" key="4">
    <source>
        <dbReference type="ARBA" id="ARBA00022801"/>
    </source>
</evidence>
<dbReference type="EMBL" id="HG805922">
    <property type="protein sequence ID" value="CDW54878.1"/>
    <property type="molecule type" value="Genomic_DNA"/>
</dbReference>
<comment type="similarity">
    <text evidence="1 8">Belongs to the peptidase M8 family.</text>
</comment>
<dbReference type="OrthoDB" id="527990at2759"/>
<dbReference type="GO" id="GO:0006508">
    <property type="term" value="P:proteolysis"/>
    <property type="evidence" value="ECO:0007669"/>
    <property type="project" value="UniProtKB-KW"/>
</dbReference>
<dbReference type="SUPFAM" id="SSF55486">
    <property type="entry name" value="Metalloproteases ('zincins'), catalytic domain"/>
    <property type="match status" value="1"/>
</dbReference>
<proteinExistence type="inferred from homology"/>
<dbReference type="STRING" id="36087.A0A077Z5E1"/>
<organism evidence="9 10">
    <name type="scientific">Trichuris trichiura</name>
    <name type="common">Whipworm</name>
    <name type="synonym">Trichocephalus trichiurus</name>
    <dbReference type="NCBI Taxonomy" id="36087"/>
    <lineage>
        <taxon>Eukaryota</taxon>
        <taxon>Metazoa</taxon>
        <taxon>Ecdysozoa</taxon>
        <taxon>Nematoda</taxon>
        <taxon>Enoplea</taxon>
        <taxon>Dorylaimia</taxon>
        <taxon>Trichinellida</taxon>
        <taxon>Trichuridae</taxon>
        <taxon>Trichuris</taxon>
    </lineage>
</organism>
<keyword evidence="4 8" id="KW-0378">Hydrolase</keyword>
<evidence type="ECO:0000256" key="5">
    <source>
        <dbReference type="ARBA" id="ARBA00022833"/>
    </source>
</evidence>
<reference evidence="9" key="2">
    <citation type="submission" date="2014-03" db="EMBL/GenBank/DDBJ databases">
        <title>The whipworm genome and dual-species transcriptomics of an intimate host-pathogen interaction.</title>
        <authorList>
            <person name="Foth B.J."/>
            <person name="Tsai I.J."/>
            <person name="Reid A.J."/>
            <person name="Bancroft A.J."/>
            <person name="Nichol S."/>
            <person name="Tracey A."/>
            <person name="Holroyd N."/>
            <person name="Cotton J.A."/>
            <person name="Stanley E.J."/>
            <person name="Zarowiecki M."/>
            <person name="Liu J.Z."/>
            <person name="Huckvale T."/>
            <person name="Cooper P.J."/>
            <person name="Grencis R.K."/>
            <person name="Berriman M."/>
        </authorList>
    </citation>
    <scope>NUCLEOTIDE SEQUENCE [LARGE SCALE GENOMIC DNA]</scope>
</reference>
<dbReference type="Gene3D" id="3.90.132.10">
    <property type="entry name" value="Leishmanolysin , domain 2"/>
    <property type="match status" value="1"/>
</dbReference>
<dbReference type="InterPro" id="IPR001577">
    <property type="entry name" value="Peptidase_M8"/>
</dbReference>
<sequence length="196" mass="21764">MQQFVRKYFNCSDADGAELENDGGFGTAGSHWEKRLFGYFSGMHAVLEDMNVIHGTSVTGADKYTDHCPMWQDVFLGDKSIDVGDMVCDNNGNRPDSYRNIGLEIYGSRSICVEQAGIFIAMECLPPRMLNLIQTRFDTMYGAGCYQKNGFVCEPDMPGINAKDYTPSPCGGYSHLSVKWLILAHAIGNLLLKLLH</sequence>
<reference evidence="9" key="1">
    <citation type="submission" date="2014-01" db="EMBL/GenBank/DDBJ databases">
        <authorList>
            <person name="Aslett M."/>
        </authorList>
    </citation>
    <scope>NUCLEOTIDE SEQUENCE</scope>
</reference>
<keyword evidence="10" id="KW-1185">Reference proteome</keyword>
<evidence type="ECO:0000256" key="6">
    <source>
        <dbReference type="ARBA" id="ARBA00023049"/>
    </source>
</evidence>
<dbReference type="GO" id="GO:0007155">
    <property type="term" value="P:cell adhesion"/>
    <property type="evidence" value="ECO:0007669"/>
    <property type="project" value="InterPro"/>
</dbReference>
<dbReference type="EC" id="3.4.24.-" evidence="8"/>
<keyword evidence="5 7" id="KW-0862">Zinc</keyword>
<evidence type="ECO:0000313" key="10">
    <source>
        <dbReference type="Proteomes" id="UP000030665"/>
    </source>
</evidence>
<evidence type="ECO:0000313" key="9">
    <source>
        <dbReference type="EMBL" id="CDW54878.1"/>
    </source>
</evidence>
<gene>
    <name evidence="9" type="ORF">TTRE_0000314801</name>
</gene>
<comment type="cofactor">
    <cofactor evidence="7 8">
        <name>Zn(2+)</name>
        <dbReference type="ChEBI" id="CHEBI:29105"/>
    </cofactor>
    <text evidence="7 8">Binds 1 zinc ion per subunit.</text>
</comment>
<keyword evidence="3 7" id="KW-0479">Metal-binding</keyword>
<dbReference type="Pfam" id="PF01457">
    <property type="entry name" value="Peptidase_M8"/>
    <property type="match status" value="1"/>
</dbReference>
<evidence type="ECO:0000256" key="7">
    <source>
        <dbReference type="PIRSR" id="PIRSR601577-2"/>
    </source>
</evidence>
<name>A0A077Z5E1_TRITR</name>
<dbReference type="Proteomes" id="UP000030665">
    <property type="component" value="Unassembled WGS sequence"/>
</dbReference>
<keyword evidence="6 7" id="KW-0482">Metalloprotease</keyword>
<evidence type="ECO:0000256" key="1">
    <source>
        <dbReference type="ARBA" id="ARBA00005860"/>
    </source>
</evidence>
<feature type="binding site" evidence="7">
    <location>
        <position position="31"/>
    </location>
    <ligand>
        <name>Zn(2+)</name>
        <dbReference type="ChEBI" id="CHEBI:29105"/>
        <note>catalytic</note>
    </ligand>
</feature>
<dbReference type="MEROPS" id="M08.A05"/>
<accession>A0A077Z5E1</accession>